<keyword evidence="1" id="KW-0732">Signal</keyword>
<dbReference type="PROSITE" id="PS51257">
    <property type="entry name" value="PROKAR_LIPOPROTEIN"/>
    <property type="match status" value="1"/>
</dbReference>
<protein>
    <recommendedName>
        <fullName evidence="4">Lipoprotein</fullName>
    </recommendedName>
</protein>
<evidence type="ECO:0000313" key="2">
    <source>
        <dbReference type="EMBL" id="SEQ81792.1"/>
    </source>
</evidence>
<reference evidence="2 3" key="1">
    <citation type="submission" date="2016-10" db="EMBL/GenBank/DDBJ databases">
        <authorList>
            <person name="Varghese N."/>
            <person name="Submissions S."/>
        </authorList>
    </citation>
    <scope>NUCLEOTIDE SEQUENCE [LARGE SCALE GENOMIC DNA]</scope>
    <source>
        <strain evidence="3">DSM 19823 / KCTC 23066 / CCTCC M 208030 / D25</strain>
    </source>
</reference>
<evidence type="ECO:0008006" key="4">
    <source>
        <dbReference type="Google" id="ProtNLM"/>
    </source>
</evidence>
<comment type="caution">
    <text evidence="2">The sequence shown here is derived from an EMBL/GenBank/DDBJ whole genome shotgun (WGS) entry which is preliminary data.</text>
</comment>
<dbReference type="KEGG" id="mpw:MPR_3455"/>
<dbReference type="RefSeq" id="WP_041894669.1">
    <property type="nucleotide sequence ID" value="NZ_CP010817.1"/>
</dbReference>
<feature type="chain" id="PRO_5042616889" description="Lipoprotein" evidence="1">
    <location>
        <begin position="18"/>
        <end position="160"/>
    </location>
</feature>
<keyword evidence="3" id="KW-1185">Reference proteome</keyword>
<dbReference type="EMBL" id="FOFY01000006">
    <property type="protein sequence ID" value="SEQ81792.1"/>
    <property type="molecule type" value="Genomic_DNA"/>
</dbReference>
<accession>A0AAJ4W3S7</accession>
<sequence length="160" mass="18930">MKKYLLFLLTILSISLAGCSSNDDYCNNGFYRSPQLKENPSFPTYRMEIRGVVGDSYTVIRSEREFQERVKGANFYRNIIDFRHEDLIIGQKWVNQFNDRYIIDIIPTYKESCNYNYKNILEVDILLNKGRINDYVTYHTIVPKTKVDQYDVITNVIIKN</sequence>
<evidence type="ECO:0000256" key="1">
    <source>
        <dbReference type="SAM" id="SignalP"/>
    </source>
</evidence>
<feature type="signal peptide" evidence="1">
    <location>
        <begin position="1"/>
        <end position="17"/>
    </location>
</feature>
<evidence type="ECO:0000313" key="3">
    <source>
        <dbReference type="Proteomes" id="UP000183496"/>
    </source>
</evidence>
<proteinExistence type="predicted"/>
<name>A0AAJ4W3S7_MYRPR</name>
<dbReference type="AlphaFoldDB" id="A0AAJ4W3S7"/>
<dbReference type="Proteomes" id="UP000183496">
    <property type="component" value="Unassembled WGS sequence"/>
</dbReference>
<organism evidence="2 3">
    <name type="scientific">Myroides profundi</name>
    <dbReference type="NCBI Taxonomy" id="480520"/>
    <lineage>
        <taxon>Bacteria</taxon>
        <taxon>Pseudomonadati</taxon>
        <taxon>Bacteroidota</taxon>
        <taxon>Flavobacteriia</taxon>
        <taxon>Flavobacteriales</taxon>
        <taxon>Flavobacteriaceae</taxon>
        <taxon>Myroides</taxon>
    </lineage>
</organism>
<gene>
    <name evidence="2" type="ORF">SAMN04488089_106124</name>
</gene>